<protein>
    <recommendedName>
        <fullName evidence="4">G-protein coupled receptors family 1 profile domain-containing protein</fullName>
    </recommendedName>
</protein>
<feature type="transmembrane region" description="Helical" evidence="2">
    <location>
        <begin position="204"/>
        <end position="226"/>
    </location>
</feature>
<evidence type="ECO:0000313" key="3">
    <source>
        <dbReference type="EMBL" id="ORE10267.1"/>
    </source>
</evidence>
<name>A0A1X0RE24_RHIZD</name>
<keyword evidence="2" id="KW-1133">Transmembrane helix</keyword>
<dbReference type="AlphaFoldDB" id="A0A1X0RE24"/>
<gene>
    <name evidence="3" type="ORF">BCV72DRAFT_333100</name>
</gene>
<dbReference type="EMBL" id="KV921867">
    <property type="protein sequence ID" value="ORE10267.1"/>
    <property type="molecule type" value="Genomic_DNA"/>
</dbReference>
<feature type="region of interest" description="Disordered" evidence="1">
    <location>
        <begin position="379"/>
        <end position="403"/>
    </location>
</feature>
<evidence type="ECO:0000256" key="1">
    <source>
        <dbReference type="SAM" id="MobiDB-lite"/>
    </source>
</evidence>
<feature type="transmembrane region" description="Helical" evidence="2">
    <location>
        <begin position="161"/>
        <end position="184"/>
    </location>
</feature>
<dbReference type="OrthoDB" id="2405215at2759"/>
<feature type="transmembrane region" description="Helical" evidence="2">
    <location>
        <begin position="287"/>
        <end position="310"/>
    </location>
</feature>
<feature type="transmembrane region" description="Helical" evidence="2">
    <location>
        <begin position="83"/>
        <end position="103"/>
    </location>
</feature>
<feature type="transmembrane region" description="Helical" evidence="2">
    <location>
        <begin position="43"/>
        <end position="62"/>
    </location>
</feature>
<evidence type="ECO:0008006" key="4">
    <source>
        <dbReference type="Google" id="ProtNLM"/>
    </source>
</evidence>
<keyword evidence="2" id="KW-0472">Membrane</keyword>
<reference evidence="3" key="1">
    <citation type="journal article" date="2016" name="Proc. Natl. Acad. Sci. U.S.A.">
        <title>Lipid metabolic changes in an early divergent fungus govern the establishment of a mutualistic symbiosis with endobacteria.</title>
        <authorList>
            <person name="Lastovetsky O.A."/>
            <person name="Gaspar M.L."/>
            <person name="Mondo S.J."/>
            <person name="LaButti K.M."/>
            <person name="Sandor L."/>
            <person name="Grigoriev I.V."/>
            <person name="Henry S.A."/>
            <person name="Pawlowska T.E."/>
        </authorList>
    </citation>
    <scope>NUCLEOTIDE SEQUENCE [LARGE SCALE GENOMIC DNA]</scope>
    <source>
        <strain evidence="3">ATCC 52814</strain>
    </source>
</reference>
<feature type="transmembrane region" description="Helical" evidence="2">
    <location>
        <begin position="123"/>
        <end position="141"/>
    </location>
</feature>
<dbReference type="VEuPathDB" id="FungiDB:BCV72DRAFT_333100"/>
<evidence type="ECO:0000256" key="2">
    <source>
        <dbReference type="SAM" id="Phobius"/>
    </source>
</evidence>
<proteinExistence type="predicted"/>
<organism evidence="3">
    <name type="scientific">Rhizopus microsporus var. microsporus</name>
    <dbReference type="NCBI Taxonomy" id="86635"/>
    <lineage>
        <taxon>Eukaryota</taxon>
        <taxon>Fungi</taxon>
        <taxon>Fungi incertae sedis</taxon>
        <taxon>Mucoromycota</taxon>
        <taxon>Mucoromycotina</taxon>
        <taxon>Mucoromycetes</taxon>
        <taxon>Mucorales</taxon>
        <taxon>Mucorineae</taxon>
        <taxon>Rhizopodaceae</taxon>
        <taxon>Rhizopus</taxon>
    </lineage>
</organism>
<dbReference type="Proteomes" id="UP000242414">
    <property type="component" value="Unassembled WGS sequence"/>
</dbReference>
<accession>A0A1X0RE24</accession>
<feature type="compositionally biased region" description="Polar residues" evidence="1">
    <location>
        <begin position="388"/>
        <end position="397"/>
    </location>
</feature>
<feature type="transmembrane region" description="Helical" evidence="2">
    <location>
        <begin position="254"/>
        <end position="275"/>
    </location>
</feature>
<keyword evidence="2" id="KW-0812">Transmembrane</keyword>
<sequence length="403" mass="46671">MFFTSDSYWLLCENDDHCHCDWRVNIFNCEEKGAVLNMYVVNLIWSAILLIPGTSIFIYRVFYKKQPIFDRVPFTYFMRPRPIESMLLFGLLFNLLRLINMAILITDVVPNPIFRGFFYELPWQIGLCALACYVFGIAHTVSRSNRIIKIGNFFSSLKVDIVYTCLISFPFVTNNICSVAAAIYAEKKEFLKFRIFTSILYYLWTFYCLVLAASTLYFGLGLLYILKFHLKNQAGQHESVIAKVKHAMFKVKMILYNIIICLVVFAVIKCLYGTFRQEILKNKTYSLLMAAFWTFDGTIASAFVVIILLVNPKAVTPFNYSSASDSTESLQPSVDKYESIHINESITGFHKTRTSFTHADYEEQQNYYNLVTENARHKSLQKNRKGSYSKSQSNEQPAQPIYY</sequence>